<evidence type="ECO:0000259" key="2">
    <source>
        <dbReference type="Pfam" id="PF00534"/>
    </source>
</evidence>
<dbReference type="EMBL" id="LAZR01002114">
    <property type="protein sequence ID" value="KKN34315.1"/>
    <property type="molecule type" value="Genomic_DNA"/>
</dbReference>
<dbReference type="PANTHER" id="PTHR46401:SF2">
    <property type="entry name" value="GLYCOSYLTRANSFERASE WBBK-RELATED"/>
    <property type="match status" value="1"/>
</dbReference>
<dbReference type="CDD" id="cd03809">
    <property type="entry name" value="GT4_MtfB-like"/>
    <property type="match status" value="1"/>
</dbReference>
<accession>A0A0F9PRF7</accession>
<evidence type="ECO:0000313" key="4">
    <source>
        <dbReference type="EMBL" id="KKN34315.1"/>
    </source>
</evidence>
<feature type="domain" description="Glycosyltransferase subfamily 4-like N-terminal" evidence="3">
    <location>
        <begin position="60"/>
        <end position="158"/>
    </location>
</feature>
<name>A0A0F9PRF7_9ZZZZ</name>
<dbReference type="InterPro" id="IPR001296">
    <property type="entry name" value="Glyco_trans_1"/>
</dbReference>
<dbReference type="SUPFAM" id="SSF53756">
    <property type="entry name" value="UDP-Glycosyltransferase/glycogen phosphorylase"/>
    <property type="match status" value="1"/>
</dbReference>
<dbReference type="AlphaFoldDB" id="A0A0F9PRF7"/>
<feature type="domain" description="Glycosyl transferase family 1" evidence="2">
    <location>
        <begin position="170"/>
        <end position="318"/>
    </location>
</feature>
<comment type="caution">
    <text evidence="4">The sequence shown here is derived from an EMBL/GenBank/DDBJ whole genome shotgun (WGS) entry which is preliminary data.</text>
</comment>
<protein>
    <submittedName>
        <fullName evidence="4">Uncharacterized protein</fullName>
    </submittedName>
</protein>
<dbReference type="Gene3D" id="3.40.50.2000">
    <property type="entry name" value="Glycogen Phosphorylase B"/>
    <property type="match status" value="2"/>
</dbReference>
<keyword evidence="1" id="KW-0808">Transferase</keyword>
<organism evidence="4">
    <name type="scientific">marine sediment metagenome</name>
    <dbReference type="NCBI Taxonomy" id="412755"/>
    <lineage>
        <taxon>unclassified sequences</taxon>
        <taxon>metagenomes</taxon>
        <taxon>ecological metagenomes</taxon>
    </lineage>
</organism>
<reference evidence="4" key="1">
    <citation type="journal article" date="2015" name="Nature">
        <title>Complex archaea that bridge the gap between prokaryotes and eukaryotes.</title>
        <authorList>
            <person name="Spang A."/>
            <person name="Saw J.H."/>
            <person name="Jorgensen S.L."/>
            <person name="Zaremba-Niedzwiedzka K."/>
            <person name="Martijn J."/>
            <person name="Lind A.E."/>
            <person name="van Eijk R."/>
            <person name="Schleper C."/>
            <person name="Guy L."/>
            <person name="Ettema T.J."/>
        </authorList>
    </citation>
    <scope>NUCLEOTIDE SEQUENCE</scope>
</reference>
<sequence>MLKIRKIAGRDLTFINGYSRIQIEMDKFLYKNTEFFYDCYKPPKTFIDHFIKRLIKYPQHLRKTEDKDTINHIIVQHLSDLARKLDPDMTIIHLLDIYNFIKHKGLKNSSIINKMRLKGLKKCKHIISISEFSKNEAINKLRIDENRITVIKCGVNREVFHPIDITNPIKRFKILHVGTESGRKDFMTLLYALYSVKKYIKDIILYRVGNPEYLDEIKKLDLEFNIIYISEISDVDLNMLYNAVDLFVSPSSYEGYGLSIMEALSCGTPVICSDIPVFKEIYKNCVRYFTVGNSLSLSAKIMSFSLNRNVQRIMIDRGLKLAKENTWKKVANQYYNYIKQRF</sequence>
<dbReference type="GO" id="GO:0016757">
    <property type="term" value="F:glycosyltransferase activity"/>
    <property type="evidence" value="ECO:0007669"/>
    <property type="project" value="InterPro"/>
</dbReference>
<gene>
    <name evidence="4" type="ORF">LCGC14_0795120</name>
</gene>
<dbReference type="Pfam" id="PF13439">
    <property type="entry name" value="Glyco_transf_4"/>
    <property type="match status" value="1"/>
</dbReference>
<evidence type="ECO:0000259" key="3">
    <source>
        <dbReference type="Pfam" id="PF13439"/>
    </source>
</evidence>
<proteinExistence type="predicted"/>
<dbReference type="PANTHER" id="PTHR46401">
    <property type="entry name" value="GLYCOSYLTRANSFERASE WBBK-RELATED"/>
    <property type="match status" value="1"/>
</dbReference>
<evidence type="ECO:0000256" key="1">
    <source>
        <dbReference type="ARBA" id="ARBA00022679"/>
    </source>
</evidence>
<dbReference type="Pfam" id="PF00534">
    <property type="entry name" value="Glycos_transf_1"/>
    <property type="match status" value="1"/>
</dbReference>
<dbReference type="InterPro" id="IPR028098">
    <property type="entry name" value="Glyco_trans_4-like_N"/>
</dbReference>